<reference evidence="6" key="1">
    <citation type="submission" date="2020-03" db="EMBL/GenBank/DDBJ databases">
        <title>Draft Genome Sequence of Cylindrodendrum hubeiense.</title>
        <authorList>
            <person name="Buettner E."/>
            <person name="Kellner H."/>
        </authorList>
    </citation>
    <scope>NUCLEOTIDE SEQUENCE</scope>
    <source>
        <strain evidence="6">IHI 201604</strain>
    </source>
</reference>
<dbReference type="SUPFAM" id="SSF51905">
    <property type="entry name" value="FAD/NAD(P)-binding domain"/>
    <property type="match status" value="1"/>
</dbReference>
<keyword evidence="4" id="KW-0560">Oxidoreductase</keyword>
<dbReference type="GO" id="GO:0050661">
    <property type="term" value="F:NADP binding"/>
    <property type="evidence" value="ECO:0007669"/>
    <property type="project" value="InterPro"/>
</dbReference>
<comment type="cofactor">
    <cofactor evidence="1">
        <name>FAD</name>
        <dbReference type="ChEBI" id="CHEBI:57692"/>
    </cofactor>
</comment>
<dbReference type="Proteomes" id="UP000722485">
    <property type="component" value="Unassembled WGS sequence"/>
</dbReference>
<evidence type="ECO:0000256" key="2">
    <source>
        <dbReference type="ARBA" id="ARBA00022630"/>
    </source>
</evidence>
<proteinExistence type="predicted"/>
<dbReference type="Gene3D" id="3.50.50.60">
    <property type="entry name" value="FAD/NAD(P)-binding domain"/>
    <property type="match status" value="3"/>
</dbReference>
<keyword evidence="3" id="KW-0274">FAD</keyword>
<dbReference type="PANTHER" id="PTHR43872">
    <property type="entry name" value="MONOOXYGENASE, PUTATIVE (AFU_ORTHOLOGUE AFUA_8G02570)-RELATED"/>
    <property type="match status" value="1"/>
</dbReference>
<accession>A0A9P5LAU3</accession>
<organism evidence="6 7">
    <name type="scientific">Cylindrodendrum hubeiense</name>
    <dbReference type="NCBI Taxonomy" id="595255"/>
    <lineage>
        <taxon>Eukaryota</taxon>
        <taxon>Fungi</taxon>
        <taxon>Dikarya</taxon>
        <taxon>Ascomycota</taxon>
        <taxon>Pezizomycotina</taxon>
        <taxon>Sordariomycetes</taxon>
        <taxon>Hypocreomycetidae</taxon>
        <taxon>Hypocreales</taxon>
        <taxon>Nectriaceae</taxon>
        <taxon>Cylindrodendrum</taxon>
    </lineage>
</organism>
<evidence type="ECO:0000256" key="1">
    <source>
        <dbReference type="ARBA" id="ARBA00001974"/>
    </source>
</evidence>
<dbReference type="InterPro" id="IPR036188">
    <property type="entry name" value="FAD/NAD-bd_sf"/>
</dbReference>
<name>A0A9P5LAU3_9HYPO</name>
<evidence type="ECO:0008006" key="8">
    <source>
        <dbReference type="Google" id="ProtNLM"/>
    </source>
</evidence>
<evidence type="ECO:0000256" key="5">
    <source>
        <dbReference type="ARBA" id="ARBA00023033"/>
    </source>
</evidence>
<dbReference type="AlphaFoldDB" id="A0A9P5LAU3"/>
<dbReference type="GO" id="GO:0050660">
    <property type="term" value="F:flavin adenine dinucleotide binding"/>
    <property type="evidence" value="ECO:0007669"/>
    <property type="project" value="InterPro"/>
</dbReference>
<dbReference type="InterPro" id="IPR020946">
    <property type="entry name" value="Flavin_mOase-like"/>
</dbReference>
<keyword evidence="2" id="KW-0285">Flavoprotein</keyword>
<comment type="caution">
    <text evidence="6">The sequence shown here is derived from an EMBL/GenBank/DDBJ whole genome shotgun (WGS) entry which is preliminary data.</text>
</comment>
<dbReference type="Pfam" id="PF00743">
    <property type="entry name" value="FMO-like"/>
    <property type="match status" value="1"/>
</dbReference>
<keyword evidence="5" id="KW-0503">Monooxygenase</keyword>
<keyword evidence="7" id="KW-1185">Reference proteome</keyword>
<dbReference type="Pfam" id="PF13450">
    <property type="entry name" value="NAD_binding_8"/>
    <property type="match status" value="1"/>
</dbReference>
<evidence type="ECO:0000313" key="7">
    <source>
        <dbReference type="Proteomes" id="UP000722485"/>
    </source>
</evidence>
<dbReference type="OrthoDB" id="66881at2759"/>
<sequence>MSPSAIATNEPVEHHDILVLGAGLSGINTAHVLRESLPHRQFAILEARSIIGGTWNFFRYPGFRSDSFMTSFGFKWHAWKHRHKMASATEIVEYMEEAVDAAGLRNTIRFNHKVVGCEWRTDEQQWRLDVDADGERKVIIANFIVNCMGYYSYDKAFPTVIPGLDSFQGEIVHPQWWPENLDYTDKRMIIVGSGATAVTIVPSLAEKAGMVTMLQRSPSFVVSRATSSGLDDLLRMFLPLIWVHWLAWWKDTAYEVFITQFLLTFPSVGRHFITKMTKEAVPADVDVDVHFNPKYNPFQQRLCMCPDGDFFQALHRDNVEIVTDVIDTVTTDGVQLKSGRKLTADIIITATGLYFELFGGITPLVDGQPIDAGSHYTWRGCMLESLPNMAFIMGYVTQSWTPGADVMAKTVVRVIKQMESTGSKSVMPVMDSKEGKPQRLAVDATSNYFVKAADRIPKVTGKGVWYGRTNLAVDMWEWLFGSVTEGLLYSQGQGKKDT</sequence>
<protein>
    <recommendedName>
        <fullName evidence="8">Monooxygenase</fullName>
    </recommendedName>
</protein>
<dbReference type="GO" id="GO:0004499">
    <property type="term" value="F:N,N-dimethylaniline monooxygenase activity"/>
    <property type="evidence" value="ECO:0007669"/>
    <property type="project" value="InterPro"/>
</dbReference>
<gene>
    <name evidence="6" type="ORF">G7Z17_g3374</name>
</gene>
<evidence type="ECO:0000256" key="4">
    <source>
        <dbReference type="ARBA" id="ARBA00023002"/>
    </source>
</evidence>
<dbReference type="InterPro" id="IPR051820">
    <property type="entry name" value="FAD-binding_MO"/>
</dbReference>
<evidence type="ECO:0000256" key="3">
    <source>
        <dbReference type="ARBA" id="ARBA00022827"/>
    </source>
</evidence>
<dbReference type="EMBL" id="JAANBB010000041">
    <property type="protein sequence ID" value="KAF7553777.1"/>
    <property type="molecule type" value="Genomic_DNA"/>
</dbReference>
<evidence type="ECO:0000313" key="6">
    <source>
        <dbReference type="EMBL" id="KAF7553777.1"/>
    </source>
</evidence>
<dbReference type="PANTHER" id="PTHR43872:SF1">
    <property type="entry name" value="MONOOXYGENASE, PUTATIVE (AFU_ORTHOLOGUE AFUA_8G02570)-RELATED"/>
    <property type="match status" value="1"/>
</dbReference>